<proteinExistence type="predicted"/>
<gene>
    <name evidence="2" type="ORF">NDU88_005557</name>
</gene>
<evidence type="ECO:0000313" key="2">
    <source>
        <dbReference type="EMBL" id="KAJ1180335.1"/>
    </source>
</evidence>
<dbReference type="EMBL" id="JANPWB010000006">
    <property type="protein sequence ID" value="KAJ1180335.1"/>
    <property type="molecule type" value="Genomic_DNA"/>
</dbReference>
<sequence>MKRTQVGERVAWNGITGVTFNCLSMILQRERARNRQTDSPATSRTESGTESRFSIPCDALSGRHSNNNATCFTGNPDIRVPEALKVDDGLRARRALEARDAKGDARRDA</sequence>
<organism evidence="2 3">
    <name type="scientific">Pleurodeles waltl</name>
    <name type="common">Iberian ribbed newt</name>
    <dbReference type="NCBI Taxonomy" id="8319"/>
    <lineage>
        <taxon>Eukaryota</taxon>
        <taxon>Metazoa</taxon>
        <taxon>Chordata</taxon>
        <taxon>Craniata</taxon>
        <taxon>Vertebrata</taxon>
        <taxon>Euteleostomi</taxon>
        <taxon>Amphibia</taxon>
        <taxon>Batrachia</taxon>
        <taxon>Caudata</taxon>
        <taxon>Salamandroidea</taxon>
        <taxon>Salamandridae</taxon>
        <taxon>Pleurodelinae</taxon>
        <taxon>Pleurodeles</taxon>
    </lineage>
</organism>
<dbReference type="AlphaFoldDB" id="A0AAV7TV52"/>
<evidence type="ECO:0000256" key="1">
    <source>
        <dbReference type="SAM" id="MobiDB-lite"/>
    </source>
</evidence>
<comment type="caution">
    <text evidence="2">The sequence shown here is derived from an EMBL/GenBank/DDBJ whole genome shotgun (WGS) entry which is preliminary data.</text>
</comment>
<accession>A0AAV7TV52</accession>
<reference evidence="2" key="1">
    <citation type="journal article" date="2022" name="bioRxiv">
        <title>Sequencing and chromosome-scale assembly of the giantPleurodeles waltlgenome.</title>
        <authorList>
            <person name="Brown T."/>
            <person name="Elewa A."/>
            <person name="Iarovenko S."/>
            <person name="Subramanian E."/>
            <person name="Araus A.J."/>
            <person name="Petzold A."/>
            <person name="Susuki M."/>
            <person name="Suzuki K.-i.T."/>
            <person name="Hayashi T."/>
            <person name="Toyoda A."/>
            <person name="Oliveira C."/>
            <person name="Osipova E."/>
            <person name="Leigh N.D."/>
            <person name="Simon A."/>
            <person name="Yun M.H."/>
        </authorList>
    </citation>
    <scope>NUCLEOTIDE SEQUENCE</scope>
    <source>
        <strain evidence="2">20211129_DDA</strain>
        <tissue evidence="2">Liver</tissue>
    </source>
</reference>
<feature type="region of interest" description="Disordered" evidence="1">
    <location>
        <begin position="30"/>
        <end position="59"/>
    </location>
</feature>
<keyword evidence="3" id="KW-1185">Reference proteome</keyword>
<dbReference type="Proteomes" id="UP001066276">
    <property type="component" value="Chromosome 3_2"/>
</dbReference>
<protein>
    <submittedName>
        <fullName evidence="2">Uncharacterized protein</fullName>
    </submittedName>
</protein>
<feature type="region of interest" description="Disordered" evidence="1">
    <location>
        <begin position="89"/>
        <end position="109"/>
    </location>
</feature>
<name>A0AAV7TV52_PLEWA</name>
<feature type="compositionally biased region" description="Polar residues" evidence="1">
    <location>
        <begin position="37"/>
        <end position="52"/>
    </location>
</feature>
<evidence type="ECO:0000313" key="3">
    <source>
        <dbReference type="Proteomes" id="UP001066276"/>
    </source>
</evidence>